<proteinExistence type="predicted"/>
<sequence length="138" mass="15734">MKKYLVTVCAMFLITACKPKPEPIQYGFDSCDFCRMTIVDKRFGGELVTSKGKVYKFDSIDCLDSFYHRANESFAYVLFVDYNQPGTLIPAKDAYLLFSSELHSPMGEGVAAFRDRQQAEEMQKKYGGEIKRCPLPIK</sequence>
<dbReference type="Proteomes" id="UP000230000">
    <property type="component" value="Unassembled WGS sequence"/>
</dbReference>
<protein>
    <submittedName>
        <fullName evidence="1">Copper chaperone NosL</fullName>
    </submittedName>
</protein>
<gene>
    <name evidence="1" type="ORF">BXY57_0823</name>
</gene>
<organism evidence="1 2">
    <name type="scientific">Thermoflavifilum aggregans</name>
    <dbReference type="NCBI Taxonomy" id="454188"/>
    <lineage>
        <taxon>Bacteria</taxon>
        <taxon>Pseudomonadati</taxon>
        <taxon>Bacteroidota</taxon>
        <taxon>Chitinophagia</taxon>
        <taxon>Chitinophagales</taxon>
        <taxon>Chitinophagaceae</taxon>
        <taxon>Thermoflavifilum</taxon>
    </lineage>
</organism>
<dbReference type="AlphaFoldDB" id="A0A2M9CTQ8"/>
<accession>A0A2M9CTQ8</accession>
<dbReference type="Pfam" id="PF05573">
    <property type="entry name" value="NosL"/>
    <property type="match status" value="1"/>
</dbReference>
<evidence type="ECO:0000313" key="2">
    <source>
        <dbReference type="Proteomes" id="UP000230000"/>
    </source>
</evidence>
<dbReference type="EMBL" id="PGFG01000001">
    <property type="protein sequence ID" value="PJJ75251.1"/>
    <property type="molecule type" value="Genomic_DNA"/>
</dbReference>
<dbReference type="PANTHER" id="PTHR41247:SF1">
    <property type="entry name" value="HTH-TYPE TRANSCRIPTIONAL REPRESSOR YCNK"/>
    <property type="match status" value="1"/>
</dbReference>
<dbReference type="InterPro" id="IPR008719">
    <property type="entry name" value="N2O_reductase_NosL"/>
</dbReference>
<reference evidence="1 2" key="1">
    <citation type="submission" date="2017-11" db="EMBL/GenBank/DDBJ databases">
        <title>Genomic Encyclopedia of Archaeal and Bacterial Type Strains, Phase II (KMG-II): From Individual Species to Whole Genera.</title>
        <authorList>
            <person name="Goeker M."/>
        </authorList>
    </citation>
    <scope>NUCLEOTIDE SEQUENCE [LARGE SCALE GENOMIC DNA]</scope>
    <source>
        <strain evidence="1 2">DSM 27268</strain>
    </source>
</reference>
<dbReference type="RefSeq" id="WP_100313890.1">
    <property type="nucleotide sequence ID" value="NZ_PGFG01000001.1"/>
</dbReference>
<dbReference type="PANTHER" id="PTHR41247">
    <property type="entry name" value="HTH-TYPE TRANSCRIPTIONAL REPRESSOR YCNK"/>
    <property type="match status" value="1"/>
</dbReference>
<keyword evidence="2" id="KW-1185">Reference proteome</keyword>
<name>A0A2M9CTQ8_9BACT</name>
<dbReference type="PROSITE" id="PS51257">
    <property type="entry name" value="PROKAR_LIPOPROTEIN"/>
    <property type="match status" value="1"/>
</dbReference>
<dbReference type="OrthoDB" id="9792749at2"/>
<comment type="caution">
    <text evidence="1">The sequence shown here is derived from an EMBL/GenBank/DDBJ whole genome shotgun (WGS) entry which is preliminary data.</text>
</comment>
<dbReference type="SUPFAM" id="SSF160387">
    <property type="entry name" value="NosL/MerB-like"/>
    <property type="match status" value="1"/>
</dbReference>
<evidence type="ECO:0000313" key="1">
    <source>
        <dbReference type="EMBL" id="PJJ75251.1"/>
    </source>
</evidence>